<feature type="transmembrane region" description="Helical" evidence="1">
    <location>
        <begin position="195"/>
        <end position="218"/>
    </location>
</feature>
<sequence>MTTDTLPARRTRRDRPMSPWRLEWLRMTRSGRGLALVATYAFFGFAGPLLARYMAQLVGLSSAGVTIVAPAPKPADGIVNYVGQGSQTGMIVLIVVAAGVLTFDAHRGLATFYRTHAAGPFALIWPRFVATVTVAIAAYALGTAAAWLETTILLGPLPAGRVLLGVGLEAVFLTFALAVVAAASTTGRSTLATAGVSLAVLLVVLPVVGLVGPVGDWLPTQLLTAPAALVTDAGAGDFWRPIGVALVATAALLALAVRRSGRRDL</sequence>
<feature type="transmembrane region" description="Helical" evidence="1">
    <location>
        <begin position="87"/>
        <end position="105"/>
    </location>
</feature>
<feature type="transmembrane region" description="Helical" evidence="1">
    <location>
        <begin position="117"/>
        <end position="142"/>
    </location>
</feature>
<proteinExistence type="predicted"/>
<evidence type="ECO:0000313" key="2">
    <source>
        <dbReference type="EMBL" id="GIE47480.1"/>
    </source>
</evidence>
<comment type="caution">
    <text evidence="2">The sequence shown here is derived from an EMBL/GenBank/DDBJ whole genome shotgun (WGS) entry which is preliminary data.</text>
</comment>
<keyword evidence="3" id="KW-1185">Reference proteome</keyword>
<evidence type="ECO:0008006" key="4">
    <source>
        <dbReference type="Google" id="ProtNLM"/>
    </source>
</evidence>
<feature type="transmembrane region" description="Helical" evidence="1">
    <location>
        <begin position="162"/>
        <end position="183"/>
    </location>
</feature>
<organism evidence="2 3">
    <name type="scientific">Actinoplanes nipponensis</name>
    <dbReference type="NCBI Taxonomy" id="135950"/>
    <lineage>
        <taxon>Bacteria</taxon>
        <taxon>Bacillati</taxon>
        <taxon>Actinomycetota</taxon>
        <taxon>Actinomycetes</taxon>
        <taxon>Micromonosporales</taxon>
        <taxon>Micromonosporaceae</taxon>
        <taxon>Actinoplanes</taxon>
    </lineage>
</organism>
<feature type="transmembrane region" description="Helical" evidence="1">
    <location>
        <begin position="238"/>
        <end position="257"/>
    </location>
</feature>
<name>A0A919MRZ9_9ACTN</name>
<keyword evidence="1" id="KW-0812">Transmembrane</keyword>
<gene>
    <name evidence="2" type="ORF">Ani05nite_10140</name>
</gene>
<dbReference type="EMBL" id="BOMQ01000011">
    <property type="protein sequence ID" value="GIE47480.1"/>
    <property type="molecule type" value="Genomic_DNA"/>
</dbReference>
<keyword evidence="1" id="KW-0472">Membrane</keyword>
<dbReference type="Proteomes" id="UP000647172">
    <property type="component" value="Unassembled WGS sequence"/>
</dbReference>
<evidence type="ECO:0000256" key="1">
    <source>
        <dbReference type="SAM" id="Phobius"/>
    </source>
</evidence>
<protein>
    <recommendedName>
        <fullName evidence="4">ABC-2 type transport system permease protein</fullName>
    </recommendedName>
</protein>
<evidence type="ECO:0000313" key="3">
    <source>
        <dbReference type="Proteomes" id="UP000647172"/>
    </source>
</evidence>
<keyword evidence="1" id="KW-1133">Transmembrane helix</keyword>
<reference evidence="2" key="1">
    <citation type="submission" date="2021-01" db="EMBL/GenBank/DDBJ databases">
        <title>Whole genome shotgun sequence of Actinoplanes nipponensis NBRC 14063.</title>
        <authorList>
            <person name="Komaki H."/>
            <person name="Tamura T."/>
        </authorList>
    </citation>
    <scope>NUCLEOTIDE SEQUENCE</scope>
    <source>
        <strain evidence="2">NBRC 14063</strain>
    </source>
</reference>
<dbReference type="RefSeq" id="WP_203765567.1">
    <property type="nucleotide sequence ID" value="NZ_BAAAYJ010000076.1"/>
</dbReference>
<accession>A0A919MRZ9</accession>
<dbReference type="AlphaFoldDB" id="A0A919MRZ9"/>